<gene>
    <name evidence="7" type="ORF">DBRI1063_LOCUS17689</name>
</gene>
<dbReference type="InterPro" id="IPR011992">
    <property type="entry name" value="EF-hand-dom_pair"/>
</dbReference>
<proteinExistence type="predicted"/>
<evidence type="ECO:0000256" key="1">
    <source>
        <dbReference type="ARBA" id="ARBA00004141"/>
    </source>
</evidence>
<dbReference type="PROSITE" id="PS50222">
    <property type="entry name" value="EF_HAND_2"/>
    <property type="match status" value="1"/>
</dbReference>
<reference evidence="7" key="1">
    <citation type="submission" date="2021-01" db="EMBL/GenBank/DDBJ databases">
        <authorList>
            <person name="Corre E."/>
            <person name="Pelletier E."/>
            <person name="Niang G."/>
            <person name="Scheremetjew M."/>
            <person name="Finn R."/>
            <person name="Kale V."/>
            <person name="Holt S."/>
            <person name="Cochrane G."/>
            <person name="Meng A."/>
            <person name="Brown T."/>
            <person name="Cohen L."/>
        </authorList>
    </citation>
    <scope>NUCLEOTIDE SEQUENCE</scope>
    <source>
        <strain evidence="7">Pop2</strain>
    </source>
</reference>
<dbReference type="PANTHER" id="PTHR28128">
    <property type="entry name" value="GOLGI APPARATUS MEMBRANE PROTEIN TVP15"/>
    <property type="match status" value="1"/>
</dbReference>
<evidence type="ECO:0000313" key="7">
    <source>
        <dbReference type="EMBL" id="CAD9343162.1"/>
    </source>
</evidence>
<feature type="transmembrane region" description="Helical" evidence="5">
    <location>
        <begin position="108"/>
        <end position="131"/>
    </location>
</feature>
<dbReference type="InterPro" id="IPR002048">
    <property type="entry name" value="EF_hand_dom"/>
</dbReference>
<feature type="transmembrane region" description="Helical" evidence="5">
    <location>
        <begin position="143"/>
        <end position="163"/>
    </location>
</feature>
<keyword evidence="2 5" id="KW-0812">Transmembrane</keyword>
<evidence type="ECO:0000256" key="2">
    <source>
        <dbReference type="ARBA" id="ARBA00022692"/>
    </source>
</evidence>
<keyword evidence="3 5" id="KW-1133">Transmembrane helix</keyword>
<keyword evidence="4 5" id="KW-0472">Membrane</keyword>
<sequence length="285" mass="31275">MVDESTPLNAATATAAATAVAANVTTTADGHVKVGGVDVDTKAIKAAAAAVLTKENADKAKVFAKAQYDKLKKIASDGNMSLTFLALVGGVAMMVTSVMGVVGRFLTLSWVGALFDVYIFFFGVLVVFLEWKKFPGRDKYNMVIHTYFHFLDYIWGRGVLYFVAGSLQFSLFGLLDIAVGGFMCFVGILYIIVGKIAHAKFVNAKEAMLSEHTIAAKFNEADVEDKGSINLEQFEIMTKSLGMELEKREVEIAFLEIPKVSDKEDRITLESFKNWWTKADTLDFV</sequence>
<evidence type="ECO:0000256" key="4">
    <source>
        <dbReference type="ARBA" id="ARBA00023136"/>
    </source>
</evidence>
<dbReference type="InterPro" id="IPR013714">
    <property type="entry name" value="Golgi_TVP15"/>
</dbReference>
<feature type="domain" description="EF-hand" evidence="6">
    <location>
        <begin position="209"/>
        <end position="244"/>
    </location>
</feature>
<feature type="transmembrane region" description="Helical" evidence="5">
    <location>
        <begin position="169"/>
        <end position="193"/>
    </location>
</feature>
<name>A0A6U3T936_9STRA</name>
<dbReference type="SUPFAM" id="SSF47473">
    <property type="entry name" value="EF-hand"/>
    <property type="match status" value="1"/>
</dbReference>
<evidence type="ECO:0000256" key="5">
    <source>
        <dbReference type="SAM" id="Phobius"/>
    </source>
</evidence>
<feature type="transmembrane region" description="Helical" evidence="5">
    <location>
        <begin position="82"/>
        <end position="102"/>
    </location>
</feature>
<dbReference type="PANTHER" id="PTHR28128:SF1">
    <property type="entry name" value="GOLGI APPARATUS MEMBRANE PROTEIN TVP15"/>
    <property type="match status" value="1"/>
</dbReference>
<evidence type="ECO:0000256" key="3">
    <source>
        <dbReference type="ARBA" id="ARBA00022989"/>
    </source>
</evidence>
<accession>A0A6U3T936</accession>
<dbReference type="AlphaFoldDB" id="A0A6U3T936"/>
<protein>
    <recommendedName>
        <fullName evidence="6">EF-hand domain-containing protein</fullName>
    </recommendedName>
</protein>
<dbReference type="GO" id="GO:0005509">
    <property type="term" value="F:calcium ion binding"/>
    <property type="evidence" value="ECO:0007669"/>
    <property type="project" value="InterPro"/>
</dbReference>
<organism evidence="7">
    <name type="scientific">Ditylum brightwellii</name>
    <dbReference type="NCBI Taxonomy" id="49249"/>
    <lineage>
        <taxon>Eukaryota</taxon>
        <taxon>Sar</taxon>
        <taxon>Stramenopiles</taxon>
        <taxon>Ochrophyta</taxon>
        <taxon>Bacillariophyta</taxon>
        <taxon>Mediophyceae</taxon>
        <taxon>Lithodesmiophycidae</taxon>
        <taxon>Lithodesmiales</taxon>
        <taxon>Lithodesmiaceae</taxon>
        <taxon>Ditylum</taxon>
    </lineage>
</organism>
<dbReference type="EMBL" id="HBGN01027410">
    <property type="protein sequence ID" value="CAD9343162.1"/>
    <property type="molecule type" value="Transcribed_RNA"/>
</dbReference>
<dbReference type="Pfam" id="PF08507">
    <property type="entry name" value="COPI_assoc"/>
    <property type="match status" value="1"/>
</dbReference>
<comment type="subcellular location">
    <subcellularLocation>
        <location evidence="1">Membrane</location>
        <topology evidence="1">Multi-pass membrane protein</topology>
    </subcellularLocation>
</comment>
<dbReference type="GO" id="GO:0016020">
    <property type="term" value="C:membrane"/>
    <property type="evidence" value="ECO:0007669"/>
    <property type="project" value="UniProtKB-SubCell"/>
</dbReference>
<evidence type="ECO:0000259" key="6">
    <source>
        <dbReference type="PROSITE" id="PS50222"/>
    </source>
</evidence>
<dbReference type="Gene3D" id="1.10.238.10">
    <property type="entry name" value="EF-hand"/>
    <property type="match status" value="1"/>
</dbReference>